<accession>A0A286IGR0</accession>
<evidence type="ECO:0000313" key="2">
    <source>
        <dbReference type="Proteomes" id="UP000219465"/>
    </source>
</evidence>
<evidence type="ECO:0000313" key="1">
    <source>
        <dbReference type="EMBL" id="SOE18836.1"/>
    </source>
</evidence>
<dbReference type="OrthoDB" id="978985at2"/>
<keyword evidence="2" id="KW-1185">Reference proteome</keyword>
<name>A0A286IGR0_9HYPH</name>
<dbReference type="RefSeq" id="WP_097109399.1">
    <property type="nucleotide sequence ID" value="NZ_OCPC01000006.1"/>
</dbReference>
<dbReference type="AlphaFoldDB" id="A0A286IGR0"/>
<sequence>MTAEIAILTRSAVALAADSAVTVGKERVWKNTNKLFSVSINNDVGIMIWNSGDYCGVPWEIVIKAYRAKIRERIFDYLYELREDFVDFLSDFSGPSKNLNNLNLMTCFVNSIVDCCEHIDTISGGLKKRKSFLDSVELQIENAKDLPIINDKYGRDAFARLYSKMIKSFMVELAKIHVTSTMHSKMITLCYERSRRQYISSFETGVVFAGYGDKEIFPSLEEIVVDGKYGQDVRSWVTSTHNLNKEENKASVVIPFAQSDIAYLFMEGMQLDYLDFIHGTTLGILNEKSKRIVDEYVQEKDRMVERARQESDNKVLVKGLMDEFKKMRIEEVIKPMLRVVSSLPKEEMAAMAEALVEITSLRRKIDSKIESVGGPVDVAVISKSDGFVWIKRKHYFDLEINQDFNSRRTRKYGGSST</sequence>
<reference evidence="2" key="1">
    <citation type="submission" date="2017-08" db="EMBL/GenBank/DDBJ databases">
        <authorList>
            <person name="Varghese N."/>
            <person name="Submissions S."/>
        </authorList>
    </citation>
    <scope>NUCLEOTIDE SEQUENCE [LARGE SCALE GENOMIC DNA]</scope>
    <source>
        <strain evidence="2">KCTC 23107</strain>
    </source>
</reference>
<dbReference type="EMBL" id="OCPC01000006">
    <property type="protein sequence ID" value="SOE18836.1"/>
    <property type="molecule type" value="Genomic_DNA"/>
</dbReference>
<gene>
    <name evidence="1" type="ORF">SAMN05877838_3780</name>
</gene>
<proteinExistence type="predicted"/>
<protein>
    <submittedName>
        <fullName evidence="1">Uncharacterized protein</fullName>
    </submittedName>
</protein>
<organism evidence="1 2">
    <name type="scientific">Hoeflea halophila</name>
    <dbReference type="NCBI Taxonomy" id="714899"/>
    <lineage>
        <taxon>Bacteria</taxon>
        <taxon>Pseudomonadati</taxon>
        <taxon>Pseudomonadota</taxon>
        <taxon>Alphaproteobacteria</taxon>
        <taxon>Hyphomicrobiales</taxon>
        <taxon>Rhizobiaceae</taxon>
        <taxon>Hoeflea</taxon>
    </lineage>
</organism>
<dbReference type="Proteomes" id="UP000219465">
    <property type="component" value="Unassembled WGS sequence"/>
</dbReference>